<evidence type="ECO:0000256" key="3">
    <source>
        <dbReference type="ARBA" id="ARBA00022801"/>
    </source>
</evidence>
<dbReference type="InterPro" id="IPR029055">
    <property type="entry name" value="Ntn_hydrolases_N"/>
</dbReference>
<comment type="similarity">
    <text evidence="1">Belongs to the peptidase S45 family.</text>
</comment>
<dbReference type="Gene3D" id="1.10.1400.10">
    <property type="match status" value="1"/>
</dbReference>
<dbReference type="SUPFAM" id="SSF56235">
    <property type="entry name" value="N-terminal nucleophile aminohydrolases (Ntn hydrolases)"/>
    <property type="match status" value="1"/>
</dbReference>
<dbReference type="InterPro" id="IPR043146">
    <property type="entry name" value="Penicillin_amidase_N_B-knob"/>
</dbReference>
<comment type="caution">
    <text evidence="7">The sequence shown here is derived from an EMBL/GenBank/DDBJ whole genome shotgun (WGS) entry which is preliminary data.</text>
</comment>
<dbReference type="PIRSF" id="PIRSF001227">
    <property type="entry name" value="Pen_acylase"/>
    <property type="match status" value="1"/>
</dbReference>
<feature type="signal peptide" evidence="6">
    <location>
        <begin position="1"/>
        <end position="25"/>
    </location>
</feature>
<proteinExistence type="inferred from homology"/>
<keyword evidence="8" id="KW-1185">Reference proteome</keyword>
<accession>A0ABU3L544</accession>
<dbReference type="PANTHER" id="PTHR34218:SF3">
    <property type="entry name" value="ACYL-HOMOSERINE LACTONE ACYLASE PVDQ"/>
    <property type="match status" value="1"/>
</dbReference>
<evidence type="ECO:0000256" key="1">
    <source>
        <dbReference type="ARBA" id="ARBA00006586"/>
    </source>
</evidence>
<dbReference type="Gene3D" id="3.60.20.10">
    <property type="entry name" value="Glutamine Phosphoribosylpyrophosphate, subunit 1, domain 1"/>
    <property type="match status" value="1"/>
</dbReference>
<evidence type="ECO:0000256" key="5">
    <source>
        <dbReference type="SAM" id="MobiDB-lite"/>
    </source>
</evidence>
<sequence>MIHKLSFLISATLLLPLLLTAQSTAEVARWQAQAENVEIFRDDFGIPHVYGKSDADAVFGLLYAQCEDDFNRVERNYIWATGRLAEMEGEEALYSDLRAKLFMTEEEAKANYEESPEWLKKLCDAFADGVNYYLYTHPEVRPKLLTHFEPWMPMYFSEGSIGGDIERISTEKIRTFYESGVKIPEARVMQSGKIQSREVHPTKNQPKKTRMNKTHPQKIKKGEGKTEERIEEGEPQGSNGIAISGELTRSGDAMLLINPHTSFYFRGEVHAVSEQGLNAYGAVTWGQFFVYQGFNEKTGWMHTSTYTDIIDEFKETIVNIDGKLLYQYGEELRPVETYDIVLKYKDGDGLKEKSFPAYRTHHGPITHLEDGQWTASAMMWAPPKALEQSFIRTKQDGYQGFRKMMDIRTNSSNNTVYADADGNIAYFHGNFIPRRDTRFDYTRPVDGSNPKTDWQGLHTVDENILIKNPGNGWIQNCNSTPYTAAPGFGPKRKDYPGYMSIDRENFRGVHAIELLTGRTGYTLDSLIQLAHDPYLPAFEALIPGLIQNYYGFDNRNPKLLDPIELLREWDYRTGSASVAMTLAHYYGTAMLRDAKYPEGLSAMETITWLGKNSDDGLRIFEEVVDQLTADFGSWKMSWGEVNRYQRLNGDIRQAFDDDKPSRPIGFASGRWGALAAYGARYDNNTKKIYGTRGNSFAAVVEFGEQVKAKSILAGGQSGDPESPHFDDQIERYAKADWKNVPYYRKDVLKRAEERYRPGER</sequence>
<dbReference type="Gene3D" id="2.30.120.10">
    <property type="match status" value="1"/>
</dbReference>
<reference evidence="7 8" key="1">
    <citation type="submission" date="2023-09" db="EMBL/GenBank/DDBJ databases">
        <title>Novel taxa isolated from Blanes Bay.</title>
        <authorList>
            <person name="Rey-Velasco X."/>
            <person name="Lucena T."/>
        </authorList>
    </citation>
    <scope>NUCLEOTIDE SEQUENCE [LARGE SCALE GENOMIC DNA]</scope>
    <source>
        <strain evidence="7 8">S334</strain>
    </source>
</reference>
<dbReference type="Proteomes" id="UP001250656">
    <property type="component" value="Unassembled WGS sequence"/>
</dbReference>
<dbReference type="InterPro" id="IPR023343">
    <property type="entry name" value="Penicillin_amidase_dom1"/>
</dbReference>
<gene>
    <name evidence="7" type="ORF">RQM65_07315</name>
</gene>
<dbReference type="Gene3D" id="1.10.439.10">
    <property type="entry name" value="Penicillin Amidohydrolase, domain 1"/>
    <property type="match status" value="1"/>
</dbReference>
<name>A0ABU3L544_9FLAO</name>
<evidence type="ECO:0000313" key="8">
    <source>
        <dbReference type="Proteomes" id="UP001250656"/>
    </source>
</evidence>
<organism evidence="7 8">
    <name type="scientific">Pricia mediterranea</name>
    <dbReference type="NCBI Taxonomy" id="3076079"/>
    <lineage>
        <taxon>Bacteria</taxon>
        <taxon>Pseudomonadati</taxon>
        <taxon>Bacteroidota</taxon>
        <taxon>Flavobacteriia</taxon>
        <taxon>Flavobacteriales</taxon>
        <taxon>Flavobacteriaceae</taxon>
        <taxon>Pricia</taxon>
    </lineage>
</organism>
<dbReference type="EMBL" id="JAVTTP010000001">
    <property type="protein sequence ID" value="MDT7828466.1"/>
    <property type="molecule type" value="Genomic_DNA"/>
</dbReference>
<evidence type="ECO:0000256" key="6">
    <source>
        <dbReference type="SAM" id="SignalP"/>
    </source>
</evidence>
<dbReference type="RefSeq" id="WP_314013802.1">
    <property type="nucleotide sequence ID" value="NZ_JAVTTP010000001.1"/>
</dbReference>
<dbReference type="InterPro" id="IPR043147">
    <property type="entry name" value="Penicillin_amidase_A-knob"/>
</dbReference>
<dbReference type="PANTHER" id="PTHR34218">
    <property type="entry name" value="PEPTIDASE S45 PENICILLIN AMIDASE"/>
    <property type="match status" value="1"/>
</dbReference>
<evidence type="ECO:0000256" key="4">
    <source>
        <dbReference type="ARBA" id="ARBA00023145"/>
    </source>
</evidence>
<dbReference type="InterPro" id="IPR002692">
    <property type="entry name" value="S45"/>
</dbReference>
<keyword evidence="4" id="KW-0865">Zymogen</keyword>
<evidence type="ECO:0000256" key="2">
    <source>
        <dbReference type="ARBA" id="ARBA00022729"/>
    </source>
</evidence>
<feature type="compositionally biased region" description="Basic residues" evidence="5">
    <location>
        <begin position="205"/>
        <end position="219"/>
    </location>
</feature>
<keyword evidence="2 6" id="KW-0732">Signal</keyword>
<dbReference type="Pfam" id="PF01804">
    <property type="entry name" value="Penicil_amidase"/>
    <property type="match status" value="1"/>
</dbReference>
<dbReference type="InterPro" id="IPR014395">
    <property type="entry name" value="Pen/GL7ACA/AHL_acylase"/>
</dbReference>
<feature type="region of interest" description="Disordered" evidence="5">
    <location>
        <begin position="191"/>
        <end position="244"/>
    </location>
</feature>
<feature type="chain" id="PRO_5045766620" evidence="6">
    <location>
        <begin position="26"/>
        <end position="760"/>
    </location>
</feature>
<keyword evidence="3" id="KW-0378">Hydrolase</keyword>
<protein>
    <submittedName>
        <fullName evidence="7">Penicillin acylase family protein</fullName>
    </submittedName>
</protein>
<evidence type="ECO:0000313" key="7">
    <source>
        <dbReference type="EMBL" id="MDT7828466.1"/>
    </source>
</evidence>